<evidence type="ECO:0000313" key="7">
    <source>
        <dbReference type="EMBL" id="HIZ42277.1"/>
    </source>
</evidence>
<dbReference type="AlphaFoldDB" id="A0A9D2JAN5"/>
<dbReference type="InterPro" id="IPR011010">
    <property type="entry name" value="DNA_brk_join_enz"/>
</dbReference>
<dbReference type="PANTHER" id="PTHR30629">
    <property type="entry name" value="PROPHAGE INTEGRASE"/>
    <property type="match status" value="1"/>
</dbReference>
<dbReference type="SUPFAM" id="SSF56349">
    <property type="entry name" value="DNA breaking-rejoining enzymes"/>
    <property type="match status" value="1"/>
</dbReference>
<evidence type="ECO:0000256" key="2">
    <source>
        <dbReference type="ARBA" id="ARBA00022908"/>
    </source>
</evidence>
<dbReference type="GO" id="GO:0003677">
    <property type="term" value="F:DNA binding"/>
    <property type="evidence" value="ECO:0007669"/>
    <property type="project" value="UniProtKB-KW"/>
</dbReference>
<dbReference type="EMBL" id="DXBP01000045">
    <property type="protein sequence ID" value="HIZ42277.1"/>
    <property type="molecule type" value="Genomic_DNA"/>
</dbReference>
<dbReference type="InterPro" id="IPR010998">
    <property type="entry name" value="Integrase_recombinase_N"/>
</dbReference>
<comment type="similarity">
    <text evidence="1">Belongs to the 'phage' integrase family.</text>
</comment>
<dbReference type="GO" id="GO:0015074">
    <property type="term" value="P:DNA integration"/>
    <property type="evidence" value="ECO:0007669"/>
    <property type="project" value="UniProtKB-KW"/>
</dbReference>
<dbReference type="PROSITE" id="PS51898">
    <property type="entry name" value="TYR_RECOMBINASE"/>
    <property type="match status" value="1"/>
</dbReference>
<dbReference type="Proteomes" id="UP000824048">
    <property type="component" value="Unassembled WGS sequence"/>
</dbReference>
<dbReference type="PANTHER" id="PTHR30629:SF2">
    <property type="entry name" value="PROPHAGE INTEGRASE INTS-RELATED"/>
    <property type="match status" value="1"/>
</dbReference>
<accession>A0A9D2JAN5</accession>
<evidence type="ECO:0000256" key="1">
    <source>
        <dbReference type="ARBA" id="ARBA00008857"/>
    </source>
</evidence>
<feature type="domain" description="Tyr recombinase" evidence="6">
    <location>
        <begin position="194"/>
        <end position="369"/>
    </location>
</feature>
<reference evidence="7" key="1">
    <citation type="journal article" date="2021" name="PeerJ">
        <title>Extensive microbial diversity within the chicken gut microbiome revealed by metagenomics and culture.</title>
        <authorList>
            <person name="Gilroy R."/>
            <person name="Ravi A."/>
            <person name="Getino M."/>
            <person name="Pursley I."/>
            <person name="Horton D.L."/>
            <person name="Alikhan N.F."/>
            <person name="Baker D."/>
            <person name="Gharbi K."/>
            <person name="Hall N."/>
            <person name="Watson M."/>
            <person name="Adriaenssens E.M."/>
            <person name="Foster-Nyarko E."/>
            <person name="Jarju S."/>
            <person name="Secka A."/>
            <person name="Antonio M."/>
            <person name="Oren A."/>
            <person name="Chaudhuri R.R."/>
            <person name="La Ragione R."/>
            <person name="Hildebrand F."/>
            <person name="Pallen M.J."/>
        </authorList>
    </citation>
    <scope>NUCLEOTIDE SEQUENCE</scope>
    <source>
        <strain evidence="7">ChiSxjej1B13-11774</strain>
    </source>
</reference>
<dbReference type="Pfam" id="PF00589">
    <property type="entry name" value="Phage_integrase"/>
    <property type="match status" value="1"/>
</dbReference>
<gene>
    <name evidence="7" type="ORF">H9811_06920</name>
</gene>
<keyword evidence="2" id="KW-0229">DNA integration</keyword>
<dbReference type="Gene3D" id="1.10.150.130">
    <property type="match status" value="1"/>
</dbReference>
<protein>
    <submittedName>
        <fullName evidence="7">Site-specific integrase</fullName>
    </submittedName>
</protein>
<evidence type="ECO:0000256" key="5">
    <source>
        <dbReference type="SAM" id="MobiDB-lite"/>
    </source>
</evidence>
<organism evidence="7 8">
    <name type="scientific">Candidatus Gemmiger excrementigallinarum</name>
    <dbReference type="NCBI Taxonomy" id="2838609"/>
    <lineage>
        <taxon>Bacteria</taxon>
        <taxon>Bacillati</taxon>
        <taxon>Bacillota</taxon>
        <taxon>Clostridia</taxon>
        <taxon>Eubacteriales</taxon>
        <taxon>Gemmiger</taxon>
    </lineage>
</organism>
<sequence length="377" mass="42844">MECIRCRRQIPEDSRLCCYCGKRQNGVPAPQRRQHRRPRGTGSVWKDSRNHARPWVARAGDGTYIGCFAEPSEAVRELDAVNARLIAPDRQMYTLADVYDRWSVLHFPKITKSAQQSYKNAYRKAEPLQSRRMMDLKTEDYQEIITAMAAHKASRSLCEKQRQLFSQLCQYAMRQDIIHTNYAQGLVLPCASAPQTRVLSEAEVQAIWSMTDDKRIGETARIALVLIYTGMRMNELLTARRENVHLEEGYLVGGEKTEAGRDRVIPLHADIQPFIREWLDGNDTDFLIPSKYGIPRDHNNVRKSFGSLMNKLGIQGVKPHTCRHTAATKMMASGLAPEVVKQILGHADITTTLNIYTHPDVSLLVNGMATVNWRKPV</sequence>
<evidence type="ECO:0000259" key="6">
    <source>
        <dbReference type="PROSITE" id="PS51898"/>
    </source>
</evidence>
<dbReference type="InterPro" id="IPR002104">
    <property type="entry name" value="Integrase_catalytic"/>
</dbReference>
<dbReference type="Gene3D" id="1.10.443.10">
    <property type="entry name" value="Intergrase catalytic core"/>
    <property type="match status" value="1"/>
</dbReference>
<name>A0A9D2JAN5_9FIRM</name>
<proteinExistence type="inferred from homology"/>
<evidence type="ECO:0000256" key="4">
    <source>
        <dbReference type="ARBA" id="ARBA00023172"/>
    </source>
</evidence>
<dbReference type="CDD" id="cd00796">
    <property type="entry name" value="INT_Rci_Hp1_C"/>
    <property type="match status" value="1"/>
</dbReference>
<dbReference type="GO" id="GO:0006310">
    <property type="term" value="P:DNA recombination"/>
    <property type="evidence" value="ECO:0007669"/>
    <property type="project" value="UniProtKB-KW"/>
</dbReference>
<dbReference type="InterPro" id="IPR013762">
    <property type="entry name" value="Integrase-like_cat_sf"/>
</dbReference>
<keyword evidence="3" id="KW-0238">DNA-binding</keyword>
<feature type="region of interest" description="Disordered" evidence="5">
    <location>
        <begin position="26"/>
        <end position="48"/>
    </location>
</feature>
<keyword evidence="4" id="KW-0233">DNA recombination</keyword>
<evidence type="ECO:0000313" key="8">
    <source>
        <dbReference type="Proteomes" id="UP000824048"/>
    </source>
</evidence>
<reference evidence="7" key="2">
    <citation type="submission" date="2021-04" db="EMBL/GenBank/DDBJ databases">
        <authorList>
            <person name="Gilroy R."/>
        </authorList>
    </citation>
    <scope>NUCLEOTIDE SEQUENCE</scope>
    <source>
        <strain evidence="7">ChiSxjej1B13-11774</strain>
    </source>
</reference>
<evidence type="ECO:0000256" key="3">
    <source>
        <dbReference type="ARBA" id="ARBA00023125"/>
    </source>
</evidence>
<dbReference type="InterPro" id="IPR050808">
    <property type="entry name" value="Phage_Integrase"/>
</dbReference>
<comment type="caution">
    <text evidence="7">The sequence shown here is derived from an EMBL/GenBank/DDBJ whole genome shotgun (WGS) entry which is preliminary data.</text>
</comment>